<reference evidence="11 12" key="1">
    <citation type="submission" date="2023-11" db="EMBL/GenBank/DDBJ databases">
        <title>Halocaridina rubra genome assembly.</title>
        <authorList>
            <person name="Smith C."/>
        </authorList>
    </citation>
    <scope>NUCLEOTIDE SEQUENCE [LARGE SCALE GENOMIC DNA]</scope>
    <source>
        <strain evidence="11">EP-1</strain>
        <tissue evidence="11">Whole</tissue>
    </source>
</reference>
<evidence type="ECO:0000256" key="2">
    <source>
        <dbReference type="ARBA" id="ARBA00008124"/>
    </source>
</evidence>
<sequence>LLGRLGRNQMTFDLGLDDGDLKQESVLKEAFRILESNFHLVMLAERMDESLVLLRHLMCWTDDDVMVLARNVRKDRYRSYMGEHTVNTLEHFNAIDVKLYAYFKERFERQIDAFGVSRMEEEVTKLREYRDKKALDTIPYRNLMKKVWKRCGIREVPNKRRTISLKRKSHEDKSQEDTKDLYVIQYQYHTNGTYRQRRFCKDLIRTGTEFTQVLRWKQYARYHYNINNHWNLSWTPLRKKQKKKPRKPNKHGPVPGATGDVAVAGDSAANGVVAALERTGKQIGALHRAAKRVRIVDVKKGKHKADPETTGSFNGIGAALEGTANKAETLHGIVKKMRIVEINKGR</sequence>
<evidence type="ECO:0000256" key="4">
    <source>
        <dbReference type="ARBA" id="ARBA00022692"/>
    </source>
</evidence>
<dbReference type="InterPro" id="IPR009729">
    <property type="entry name" value="Gal-3-0_sulfotransfrase"/>
</dbReference>
<dbReference type="PANTHER" id="PTHR14647">
    <property type="entry name" value="GALACTOSE-3-O-SULFOTRANSFERASE"/>
    <property type="match status" value="1"/>
</dbReference>
<keyword evidence="4" id="KW-0812">Transmembrane</keyword>
<name>A0AAN8X2T1_HALRR</name>
<comment type="subcellular location">
    <subcellularLocation>
        <location evidence="1">Golgi apparatus membrane</location>
        <topology evidence="1">Single-pass type II membrane protein</topology>
    </subcellularLocation>
</comment>
<comment type="similarity">
    <text evidence="2">Belongs to the galactose-3-O-sulfotransferase family.</text>
</comment>
<dbReference type="InterPro" id="IPR027417">
    <property type="entry name" value="P-loop_NTPase"/>
</dbReference>
<dbReference type="EMBL" id="JAXCGZ010010536">
    <property type="protein sequence ID" value="KAK7075497.1"/>
    <property type="molecule type" value="Genomic_DNA"/>
</dbReference>
<feature type="compositionally biased region" description="Basic residues" evidence="10">
    <location>
        <begin position="237"/>
        <end position="250"/>
    </location>
</feature>
<gene>
    <name evidence="11" type="primary">GAL3ST2_2</name>
    <name evidence="11" type="ORF">SK128_012510</name>
</gene>
<protein>
    <submittedName>
        <fullName evidence="11">Galactose-3-O-sulfotransferase</fullName>
        <ecNumber evidence="11">2.8.2.11</ecNumber>
    </submittedName>
</protein>
<dbReference type="GO" id="GO:0001733">
    <property type="term" value="F:galactosylceramide sulfotransferase activity"/>
    <property type="evidence" value="ECO:0007669"/>
    <property type="project" value="UniProtKB-EC"/>
</dbReference>
<dbReference type="Gene3D" id="3.40.50.300">
    <property type="entry name" value="P-loop containing nucleotide triphosphate hydrolases"/>
    <property type="match status" value="1"/>
</dbReference>
<keyword evidence="12" id="KW-1185">Reference proteome</keyword>
<evidence type="ECO:0000313" key="11">
    <source>
        <dbReference type="EMBL" id="KAK7075497.1"/>
    </source>
</evidence>
<proteinExistence type="inferred from homology"/>
<dbReference type="Pfam" id="PF06990">
    <property type="entry name" value="Gal-3-0_sulfotr"/>
    <property type="match status" value="1"/>
</dbReference>
<dbReference type="EC" id="2.8.2.11" evidence="11"/>
<evidence type="ECO:0000256" key="7">
    <source>
        <dbReference type="ARBA" id="ARBA00023034"/>
    </source>
</evidence>
<feature type="non-terminal residue" evidence="11">
    <location>
        <position position="1"/>
    </location>
</feature>
<keyword evidence="7" id="KW-0333">Golgi apparatus</keyword>
<keyword evidence="3 11" id="KW-0808">Transferase</keyword>
<keyword evidence="6" id="KW-1133">Transmembrane helix</keyword>
<dbReference type="GO" id="GO:0000139">
    <property type="term" value="C:Golgi membrane"/>
    <property type="evidence" value="ECO:0007669"/>
    <property type="project" value="UniProtKB-SubCell"/>
</dbReference>
<keyword evidence="9" id="KW-0325">Glycoprotein</keyword>
<dbReference type="GO" id="GO:0009247">
    <property type="term" value="P:glycolipid biosynthetic process"/>
    <property type="evidence" value="ECO:0007669"/>
    <property type="project" value="InterPro"/>
</dbReference>
<comment type="caution">
    <text evidence="11">The sequence shown here is derived from an EMBL/GenBank/DDBJ whole genome shotgun (WGS) entry which is preliminary data.</text>
</comment>
<dbReference type="AlphaFoldDB" id="A0AAN8X2T1"/>
<evidence type="ECO:0000256" key="3">
    <source>
        <dbReference type="ARBA" id="ARBA00022679"/>
    </source>
</evidence>
<evidence type="ECO:0000256" key="9">
    <source>
        <dbReference type="ARBA" id="ARBA00023180"/>
    </source>
</evidence>
<evidence type="ECO:0000313" key="12">
    <source>
        <dbReference type="Proteomes" id="UP001381693"/>
    </source>
</evidence>
<dbReference type="Proteomes" id="UP001381693">
    <property type="component" value="Unassembled WGS sequence"/>
</dbReference>
<evidence type="ECO:0000256" key="5">
    <source>
        <dbReference type="ARBA" id="ARBA00022968"/>
    </source>
</evidence>
<organism evidence="11 12">
    <name type="scientific">Halocaridina rubra</name>
    <name type="common">Hawaiian red shrimp</name>
    <dbReference type="NCBI Taxonomy" id="373956"/>
    <lineage>
        <taxon>Eukaryota</taxon>
        <taxon>Metazoa</taxon>
        <taxon>Ecdysozoa</taxon>
        <taxon>Arthropoda</taxon>
        <taxon>Crustacea</taxon>
        <taxon>Multicrustacea</taxon>
        <taxon>Malacostraca</taxon>
        <taxon>Eumalacostraca</taxon>
        <taxon>Eucarida</taxon>
        <taxon>Decapoda</taxon>
        <taxon>Pleocyemata</taxon>
        <taxon>Caridea</taxon>
        <taxon>Atyoidea</taxon>
        <taxon>Atyidae</taxon>
        <taxon>Halocaridina</taxon>
    </lineage>
</organism>
<evidence type="ECO:0000256" key="10">
    <source>
        <dbReference type="SAM" id="MobiDB-lite"/>
    </source>
</evidence>
<evidence type="ECO:0000256" key="8">
    <source>
        <dbReference type="ARBA" id="ARBA00023136"/>
    </source>
</evidence>
<keyword evidence="8" id="KW-0472">Membrane</keyword>
<evidence type="ECO:0000256" key="1">
    <source>
        <dbReference type="ARBA" id="ARBA00004323"/>
    </source>
</evidence>
<keyword evidence="5" id="KW-0735">Signal-anchor</keyword>
<feature type="region of interest" description="Disordered" evidence="10">
    <location>
        <begin position="236"/>
        <end position="261"/>
    </location>
</feature>
<dbReference type="PANTHER" id="PTHR14647:SF87">
    <property type="entry name" value="PUTATIVE-RELATED"/>
    <property type="match status" value="1"/>
</dbReference>
<accession>A0AAN8X2T1</accession>
<evidence type="ECO:0000256" key="6">
    <source>
        <dbReference type="ARBA" id="ARBA00022989"/>
    </source>
</evidence>